<sequence>MVDVESVDFFTEPALVNDPYPYFDELRGRCPVHPVAHPGVVSVTGYAEAVEVYRDEQAFSSCNAASGPFPGLPEQPEGDDISVLIERYRGQLPMSDFLVNLDGEIHAAQRALLRKLLTPKRLKDNEERIWRLADRQIDEFIGDGVFEVGRQYSNAFSLLVIADLLGVPDADREEFRQQLGAEVPLPNVGETAQVSRNPLEFLFERFFAYIQDRRREPRQDVLTELALATYPDGSTPDLDVVVRLATFLFAAGGDTTARLIASAMRILAENPEYQDLLRGDRRRIADFVEETLRTESPTKSDFRLVRTTTTVGGVTIPAGTTVIMHPGAANRDPRQFDDPEQFRLGRGNVREHLAFGRGAHSCPGGPLARAEATISIDRFLDRMTDIRISEAAHGPTDARRYDYEQSFLLRGLTELHLTFTASS</sequence>
<keyword evidence="2" id="KW-0479">Metal-binding</keyword>
<dbReference type="PROSITE" id="PS00086">
    <property type="entry name" value="CYTOCHROME_P450"/>
    <property type="match status" value="1"/>
</dbReference>
<comment type="similarity">
    <text evidence="1 2">Belongs to the cytochrome P450 family.</text>
</comment>
<dbReference type="GO" id="GO:0036199">
    <property type="term" value="F:cholest-4-en-3-one 26-monooxygenase activity"/>
    <property type="evidence" value="ECO:0007669"/>
    <property type="project" value="TreeGrafter"/>
</dbReference>
<dbReference type="InterPro" id="IPR002397">
    <property type="entry name" value="Cyt_P450_B"/>
</dbReference>
<dbReference type="InterPro" id="IPR001128">
    <property type="entry name" value="Cyt_P450"/>
</dbReference>
<organism evidence="3 4">
    <name type="scientific">Frankia nepalensis</name>
    <dbReference type="NCBI Taxonomy" id="1836974"/>
    <lineage>
        <taxon>Bacteria</taxon>
        <taxon>Bacillati</taxon>
        <taxon>Actinomycetota</taxon>
        <taxon>Actinomycetes</taxon>
        <taxon>Frankiales</taxon>
        <taxon>Frankiaceae</taxon>
        <taxon>Frankia</taxon>
    </lineage>
</organism>
<dbReference type="GO" id="GO:0008395">
    <property type="term" value="F:steroid hydroxylase activity"/>
    <property type="evidence" value="ECO:0007669"/>
    <property type="project" value="TreeGrafter"/>
</dbReference>
<gene>
    <name evidence="3" type="ORF">I7412_10370</name>
</gene>
<proteinExistence type="inferred from homology"/>
<evidence type="ECO:0000313" key="4">
    <source>
        <dbReference type="Proteomes" id="UP000604475"/>
    </source>
</evidence>
<evidence type="ECO:0000313" key="3">
    <source>
        <dbReference type="EMBL" id="MBL7627567.1"/>
    </source>
</evidence>
<dbReference type="GO" id="GO:0020037">
    <property type="term" value="F:heme binding"/>
    <property type="evidence" value="ECO:0007669"/>
    <property type="project" value="InterPro"/>
</dbReference>
<dbReference type="Gene3D" id="1.10.630.10">
    <property type="entry name" value="Cytochrome P450"/>
    <property type="match status" value="1"/>
</dbReference>
<evidence type="ECO:0000256" key="1">
    <source>
        <dbReference type="ARBA" id="ARBA00010617"/>
    </source>
</evidence>
<comment type="caution">
    <text evidence="3">The sequence shown here is derived from an EMBL/GenBank/DDBJ whole genome shotgun (WGS) entry which is preliminary data.</text>
</comment>
<keyword evidence="2" id="KW-0560">Oxidoreductase</keyword>
<name>A0A937RCX7_9ACTN</name>
<keyword evidence="2" id="KW-0349">Heme</keyword>
<accession>A0A937RCX7</accession>
<dbReference type="GO" id="GO:0006707">
    <property type="term" value="P:cholesterol catabolic process"/>
    <property type="evidence" value="ECO:0007669"/>
    <property type="project" value="TreeGrafter"/>
</dbReference>
<keyword evidence="2" id="KW-0503">Monooxygenase</keyword>
<dbReference type="GO" id="GO:0005506">
    <property type="term" value="F:iron ion binding"/>
    <property type="evidence" value="ECO:0007669"/>
    <property type="project" value="InterPro"/>
</dbReference>
<dbReference type="InterPro" id="IPR036396">
    <property type="entry name" value="Cyt_P450_sf"/>
</dbReference>
<dbReference type="PANTHER" id="PTHR46696:SF4">
    <property type="entry name" value="BIOTIN BIOSYNTHESIS CYTOCHROME P450"/>
    <property type="match status" value="1"/>
</dbReference>
<dbReference type="EMBL" id="JAEACQ010000162">
    <property type="protein sequence ID" value="MBL7627567.1"/>
    <property type="molecule type" value="Genomic_DNA"/>
</dbReference>
<dbReference type="SUPFAM" id="SSF48264">
    <property type="entry name" value="Cytochrome P450"/>
    <property type="match status" value="1"/>
</dbReference>
<protein>
    <submittedName>
        <fullName evidence="3">Cytochrome P450</fullName>
    </submittedName>
</protein>
<keyword evidence="4" id="KW-1185">Reference proteome</keyword>
<reference evidence="3" key="1">
    <citation type="submission" date="2020-12" db="EMBL/GenBank/DDBJ databases">
        <title>Genomic characterization of non-nitrogen-fixing Frankia strains.</title>
        <authorList>
            <person name="Carlos-Shanley C."/>
            <person name="Guerra T."/>
            <person name="Hahn D."/>
        </authorList>
    </citation>
    <scope>NUCLEOTIDE SEQUENCE</scope>
    <source>
        <strain evidence="3">CN6</strain>
    </source>
</reference>
<evidence type="ECO:0000256" key="2">
    <source>
        <dbReference type="RuleBase" id="RU000461"/>
    </source>
</evidence>
<dbReference type="Pfam" id="PF00067">
    <property type="entry name" value="p450"/>
    <property type="match status" value="1"/>
</dbReference>
<dbReference type="InterPro" id="IPR017972">
    <property type="entry name" value="Cyt_P450_CS"/>
</dbReference>
<keyword evidence="2" id="KW-0408">Iron</keyword>
<dbReference type="PANTHER" id="PTHR46696">
    <property type="entry name" value="P450, PUTATIVE (EUROFUNG)-RELATED"/>
    <property type="match status" value="1"/>
</dbReference>
<dbReference type="PRINTS" id="PR00359">
    <property type="entry name" value="BP450"/>
</dbReference>
<dbReference type="AlphaFoldDB" id="A0A937RCX7"/>
<dbReference type="Proteomes" id="UP000604475">
    <property type="component" value="Unassembled WGS sequence"/>
</dbReference>
<dbReference type="RefSeq" id="WP_202998808.1">
    <property type="nucleotide sequence ID" value="NZ_JADWYU010000096.1"/>
</dbReference>